<dbReference type="GO" id="GO:0051010">
    <property type="term" value="F:microtubule plus-end binding"/>
    <property type="evidence" value="ECO:0007669"/>
    <property type="project" value="TreeGrafter"/>
</dbReference>
<dbReference type="GO" id="GO:0005938">
    <property type="term" value="C:cell cortex"/>
    <property type="evidence" value="ECO:0007669"/>
    <property type="project" value="TreeGrafter"/>
</dbReference>
<gene>
    <name evidence="10" type="ORF">LPLAT_LOCUS14297</name>
</gene>
<name>A0AAV2P9E7_9HYME</name>
<evidence type="ECO:0000256" key="8">
    <source>
        <dbReference type="SAM" id="MobiDB-lite"/>
    </source>
</evidence>
<accession>A0AAV2P9E7</accession>
<keyword evidence="6" id="KW-0206">Cytoskeleton</keyword>
<evidence type="ECO:0000256" key="7">
    <source>
        <dbReference type="SAM" id="Coils"/>
    </source>
</evidence>
<feature type="domain" description="CAP-Gly" evidence="9">
    <location>
        <begin position="147"/>
        <end position="189"/>
    </location>
</feature>
<feature type="coiled-coil region" evidence="7">
    <location>
        <begin position="733"/>
        <end position="868"/>
    </location>
</feature>
<evidence type="ECO:0000256" key="1">
    <source>
        <dbReference type="ARBA" id="ARBA00004245"/>
    </source>
</evidence>
<dbReference type="Pfam" id="PF01302">
    <property type="entry name" value="CAP_GLY"/>
    <property type="match status" value="2"/>
</dbReference>
<comment type="subcellular location">
    <subcellularLocation>
        <location evidence="1">Cytoplasm</location>
        <location evidence="1">Cytoskeleton</location>
    </subcellularLocation>
</comment>
<dbReference type="InterPro" id="IPR032108">
    <property type="entry name" value="CLIP1_ZNF"/>
</dbReference>
<feature type="compositionally biased region" description="Low complexity" evidence="8">
    <location>
        <begin position="355"/>
        <end position="366"/>
    </location>
</feature>
<dbReference type="GO" id="GO:0031122">
    <property type="term" value="P:cytoplasmic microtubule organization"/>
    <property type="evidence" value="ECO:0007669"/>
    <property type="project" value="TreeGrafter"/>
</dbReference>
<organism evidence="10 11">
    <name type="scientific">Lasius platythorax</name>
    <dbReference type="NCBI Taxonomy" id="488582"/>
    <lineage>
        <taxon>Eukaryota</taxon>
        <taxon>Metazoa</taxon>
        <taxon>Ecdysozoa</taxon>
        <taxon>Arthropoda</taxon>
        <taxon>Hexapoda</taxon>
        <taxon>Insecta</taxon>
        <taxon>Pterygota</taxon>
        <taxon>Neoptera</taxon>
        <taxon>Endopterygota</taxon>
        <taxon>Hymenoptera</taxon>
        <taxon>Apocrita</taxon>
        <taxon>Aculeata</taxon>
        <taxon>Formicoidea</taxon>
        <taxon>Formicidae</taxon>
        <taxon>Formicinae</taxon>
        <taxon>Lasius</taxon>
        <taxon>Lasius</taxon>
    </lineage>
</organism>
<dbReference type="Gene3D" id="1.10.287.1490">
    <property type="match status" value="1"/>
</dbReference>
<dbReference type="GO" id="GO:0005634">
    <property type="term" value="C:nucleus"/>
    <property type="evidence" value="ECO:0007669"/>
    <property type="project" value="TreeGrafter"/>
</dbReference>
<dbReference type="PANTHER" id="PTHR18916:SF82">
    <property type="entry name" value="CAP-GLY DOMAIN-CONTAINING PROTEIN"/>
    <property type="match status" value="1"/>
</dbReference>
<evidence type="ECO:0000313" key="11">
    <source>
        <dbReference type="Proteomes" id="UP001497644"/>
    </source>
</evidence>
<feature type="compositionally biased region" description="Basic and acidic residues" evidence="8">
    <location>
        <begin position="42"/>
        <end position="53"/>
    </location>
</feature>
<dbReference type="Pfam" id="PF16641">
    <property type="entry name" value="CLIP1_ZNF"/>
    <property type="match status" value="2"/>
</dbReference>
<evidence type="ECO:0000259" key="9">
    <source>
        <dbReference type="PROSITE" id="PS50245"/>
    </source>
</evidence>
<reference evidence="10" key="1">
    <citation type="submission" date="2024-04" db="EMBL/GenBank/DDBJ databases">
        <authorList>
            <consortium name="Molecular Ecology Group"/>
        </authorList>
    </citation>
    <scope>NUCLEOTIDE SEQUENCE</scope>
</reference>
<evidence type="ECO:0000256" key="6">
    <source>
        <dbReference type="ARBA" id="ARBA00023212"/>
    </source>
</evidence>
<evidence type="ECO:0000256" key="3">
    <source>
        <dbReference type="ARBA" id="ARBA00022701"/>
    </source>
</evidence>
<keyword evidence="11" id="KW-1185">Reference proteome</keyword>
<dbReference type="GO" id="GO:0035371">
    <property type="term" value="C:microtubule plus-end"/>
    <property type="evidence" value="ECO:0007669"/>
    <property type="project" value="TreeGrafter"/>
</dbReference>
<feature type="compositionally biased region" description="Basic and acidic residues" evidence="8">
    <location>
        <begin position="20"/>
        <end position="33"/>
    </location>
</feature>
<keyword evidence="4" id="KW-0677">Repeat</keyword>
<feature type="region of interest" description="Disordered" evidence="8">
    <location>
        <begin position="603"/>
        <end position="625"/>
    </location>
</feature>
<evidence type="ECO:0000256" key="2">
    <source>
        <dbReference type="ARBA" id="ARBA00022490"/>
    </source>
</evidence>
<evidence type="ECO:0000256" key="4">
    <source>
        <dbReference type="ARBA" id="ARBA00022737"/>
    </source>
</evidence>
<keyword evidence="3" id="KW-0493">Microtubule</keyword>
<feature type="region of interest" description="Disordered" evidence="8">
    <location>
        <begin position="1"/>
        <end position="88"/>
    </location>
</feature>
<feature type="coiled-coil region" evidence="7">
    <location>
        <begin position="905"/>
        <end position="1540"/>
    </location>
</feature>
<dbReference type="SUPFAM" id="SSF74924">
    <property type="entry name" value="Cap-Gly domain"/>
    <property type="match status" value="2"/>
</dbReference>
<protein>
    <recommendedName>
        <fullName evidence="9">CAP-Gly domain-containing protein</fullName>
    </recommendedName>
</protein>
<keyword evidence="5 7" id="KW-0175">Coiled coil</keyword>
<dbReference type="SMART" id="SM01052">
    <property type="entry name" value="CAP_GLY"/>
    <property type="match status" value="2"/>
</dbReference>
<dbReference type="SUPFAM" id="SSF57997">
    <property type="entry name" value="Tropomyosin"/>
    <property type="match status" value="1"/>
</dbReference>
<keyword evidence="2" id="KW-0963">Cytoplasm</keyword>
<dbReference type="EMBL" id="OZ034832">
    <property type="protein sequence ID" value="CAL1689352.1"/>
    <property type="molecule type" value="Genomic_DNA"/>
</dbReference>
<sequence length="1695" mass="192999">MSEPESSEAKPSEAEPLEIEPPKLEPSEAKPSEAEPLVAELPEAKLSETKSSEPKPSGIRPPSKIERLCSSRPRRPDIPPPSPVKSVTTKIKQMEPLWESRGRQIDEASLRRGSDTSVVLTEDTESFMIGDRVWVGGTKPGRIAYIGETKFAPGDWAGVVLDEPIGKNDGSVAGSQYFQCEPKKGIFSRLTRLTRAPLGGYQISTTSTPTSPPESIRGSYLGKSMSPSLNVSTTSLSSSVSQRAKDELKIGDRVIVSSMHGSKTGVLKYQGPTDFAGGEWYGVELDEPIGKNDGSVCGKRYFECPPKHGLFTVPHKVCRSPSVRKSSMVYKPSGGTAVNIPSLQKRSGSRDSLASSVVSVNSKTSSPIGTTSRTLQRPGMRMSTLVSRDSLQEILKEKIHEIELLRKERDLERERVTKVANQADQAEQSALSIKQEYDKYREQMQQTVNEAEFTVTKLVNERNGLMVQLEEEKRKCEDLLFRFEEESVNKDDIQKERSEQSVINTVNESRIKQLEEELAEERRERVAQLERDSIKLFEAEEELTRLRNEISCATSSYNSQLHDLESRNQSLEEIKNSLEKEAREKSGLVNECVERIRELELELSKTQQESTSHSESESRLERELEATRQSLQNKEILLENMKQEFEKSANLLSEELRKSKETIETMRRENASERDSIINVLLSESRQTIEEKDRLIKVKTEELENESRRLLEQQNVALEGLKTENIKRIHELSESFEQQLRAKDSKIEEVSQQLSQKVSETERLLAELAAERELRKKKDEELIDALRKLEELSMKLKLAEESNNALSKQIQDYRSKSDDSIKIIHEKQQLEQDLASLIASEEKSTAQLNKLNEELRVRDRELAELRNANVAQLEEITKRFEAQINEKVKYIDEISADVAQKALMLAKLEKDIADLKAIIASKDEEIKHLLEKTSELQDALTLSEQTKTNLESELRVFESNVQNLNQQIVRSEEKISQLSLQKEKLECDVASAISSSTDSSEQLSKYNEDLRKKEKELDEAREKIFHVESTLRQTEGKLSNTETESNKNAALVEQLRSEKSNLESHIGDTKKSNADYVEKIREYERKENELSAKLKESEHIKKNLEEKSDEIAKLTERLTKKEEEIANLCGEHKTLQNSHEEQISSSQKQIADLSTELATSRDEIKNLQKFKNKLEADQSANLWSIEELTEKLKVESDTSSNLKNLIQEKSLKLQDTENKLSELQKTHDALINDKAAADNNLTTSLNTMTSTIEELNGKLKDAERMIRDKTDEVSKARAETEKSQAQIIEMDATISSMKEKHIRSSDELKNAQEAATQKQSIVNELTEVKTALENSVKSLETQLSNLHEKLDKREKLLAEMEIKIKESETSKKEEILKLQNSLECEIVAKQKEVEDINRQNKELGEKLQSSQNAVDKHKTDLNDKENIIGKLKAQMKALEDAQVERIKAEQQSRNEETKLKQNELSGANKRIHELQHAMNALEKQLKEQADLARTMENNEKEVKKNVQNLQEKLNVSKTEETRLLGELSRLEKENKQVTAKWTETTNQLKLSHENLKNAYDGDMKQHIVAKLQEENDTVKSQIDFLNSVIVDMQRKNESLLCKIEVLEMGVPANEAEDYTRSTLDKRTAAPRMFCDICDRFDLHETEDCPRQAQDFSDRVPERAAKSKKQSVERPYCENCEMFGHDTGDCDDAETF</sequence>
<dbReference type="PANTHER" id="PTHR18916">
    <property type="entry name" value="DYNACTIN 1-RELATED MICROTUBULE-BINDING"/>
    <property type="match status" value="1"/>
</dbReference>
<dbReference type="InterPro" id="IPR036859">
    <property type="entry name" value="CAP-Gly_dom_sf"/>
</dbReference>
<dbReference type="Gene3D" id="2.30.30.190">
    <property type="entry name" value="CAP Gly-rich-like domain"/>
    <property type="match status" value="2"/>
</dbReference>
<dbReference type="PROSITE" id="PS50245">
    <property type="entry name" value="CAP_GLY_2"/>
    <property type="match status" value="2"/>
</dbReference>
<evidence type="ECO:0000256" key="5">
    <source>
        <dbReference type="ARBA" id="ARBA00023054"/>
    </source>
</evidence>
<feature type="compositionally biased region" description="Basic and acidic residues" evidence="8">
    <location>
        <begin position="63"/>
        <end position="77"/>
    </location>
</feature>
<feature type="region of interest" description="Disordered" evidence="8">
    <location>
        <begin position="343"/>
        <end position="378"/>
    </location>
</feature>
<feature type="compositionally biased region" description="Basic and acidic residues" evidence="8">
    <location>
        <begin position="612"/>
        <end position="625"/>
    </location>
</feature>
<feature type="domain" description="CAP-Gly" evidence="9">
    <location>
        <begin position="271"/>
        <end position="313"/>
    </location>
</feature>
<dbReference type="Proteomes" id="UP001497644">
    <property type="component" value="Chromosome 9"/>
</dbReference>
<dbReference type="PROSITE" id="PS00845">
    <property type="entry name" value="CAP_GLY_1"/>
    <property type="match status" value="2"/>
</dbReference>
<dbReference type="InterPro" id="IPR000938">
    <property type="entry name" value="CAP-Gly_domain"/>
</dbReference>
<feature type="compositionally biased region" description="Polar residues" evidence="8">
    <location>
        <begin position="343"/>
        <end position="354"/>
    </location>
</feature>
<evidence type="ECO:0000313" key="10">
    <source>
        <dbReference type="EMBL" id="CAL1689352.1"/>
    </source>
</evidence>
<proteinExistence type="predicted"/>